<evidence type="ECO:0000313" key="12">
    <source>
        <dbReference type="EMBL" id="KAK4175457.1"/>
    </source>
</evidence>
<dbReference type="PROSITE" id="PS50893">
    <property type="entry name" value="ABC_TRANSPORTER_2"/>
    <property type="match status" value="2"/>
</dbReference>
<sequence>MAMPNTYGFKGSGGLFTHNLLDTLVRALTKKNLTLLVTRHWISTLLQSIVAPIVVLSLVLNIRNFAKSRERLGVGPARPIRALAEAIPNSQQLILVKPDSVGSDVDTVIDRLASSLPNDKVVRFDSAGEARGHCTPNFRGVSNCYATIVFNDSPLTVGVTNNQTWNYTIILDPVRSSGLIWDSSVYRDDNAAQIYHLPVQLAVDNAITDDSERPREWMYSLASQQEANDRLDAGYSRLVIGTYAIVFFLGTLAPVYHAVSFVSGDRASGTAELIDAMGGGPAGRVTGAILALGIVQFPTWLVSGCLYWNLLFPESNAAIPIFWQLFNGVAFLNAAVFGASFFRRRIISSIFVMICFCCLAGGAAIMLNRVAETPQVLPLSLLFPQMNYIFSLSHMAKYAYTAQALDMTQTVLSIPREWEGNRNIPGGNYQIALWTFWVFLVIQIIVYPILAVITERTMHGTNFKSRTLSETADDPGVAVRATGLTKIYSGSWVKKLFTCGRRGKSFKALDGVDLIAQKNQILCLLGVNGAGKSTTLDLLSGAQAPTAGAITINARHPRLGVCPQKNVLFNRLTVFEHVQFWRELKGGKEDKQALHDLIAACDLTKKTHSRAGTLSGGQKRKLQLACMFVGNTTICMMDEVTTGLDPVSRRTIWNIILSERSKRSMVFTTHFLDEGEVLADHIVILSKGRIKCQGSGTALKNQLGGGYRVSIPVDGSVVADSLDLDAPRAIHQDRILYRTSDSKSAAQLIAKLEAAGQADVQVAGPTVEDVFLRVAQDDVSTADDGNDRKTALAKAVVGIEKTASSTPPKQQHQQLSSGKASTFFQQVCALLLKRLLILPRYWIGAFLVLALPIACMPPINGFIAENFTRPSCKNEYAELPFSQQFTPWLDPIAIQNAGYGSGINSAMGPSSFNDTMYTVLRDFPIGNPYVAQQSQNYQVFFPAYDMEQFGQDWILLDDWATFSAFVHQVHRIAGGGYAYAYGFFNTRGVWMGGEGEPNPTLAYPLEAAPSSAAMASLNLYTSMRSGVKIAASMTSEPFFGGGYGDGSWQYILYAAFIMTVYPCFFALYPAFERVNKIRALQISNGVRPLPMWTAYLLFDLCFVLAVSIAYTVTISMQFKVWFGPEYMFIICLLHGITGIFISYIVSTWAKSQLSSFLWALGFNLLEYFGLALSYTLPSVLSDPLVVQRNADIISHVLGLFFPAGSLFRAMAVGWNLYQLGCRGDSDFQAPAGSWWGYGFPICYLALQVIAFALILCLLDKDLSLSLMPSRKEKTLPAVATTLRSHQEGKALPIINSIPAENQLLFISHLSKSFGTNTAVSDVSLSLSQGEIIALLGPNGAGKTTIVNLIRGELTPSSGQVFLRGEDISSSSSAKSTINSAIGVCPQFDALDLLTTRQHLRFYASIKGIPSREVEFNISEVMNQVGLASYADKLATKLSGGNKRKLSLAIALMGNPAVLVLDEPSSSMDAAAKRKMWKVLSHIASAPGRSLLLTTHSMEEADALATRAAILAGGKLLALGTTEELRREYSDSVCVQLVLKSAPHSTQQEVGVVEQWVKGQFGEGTVFEGKSLGGQVRFVVPNCFVSAAPSRAPTVTDAAVSSKTEQVKGGVGRLIELLEENKEQLGLEDYTVGAPTLERVFLSVVRDNYVEEDGGRKVPFWRRYFGKGA</sequence>
<dbReference type="Gene3D" id="3.40.50.300">
    <property type="entry name" value="P-loop containing nucleotide triphosphate hydrolases"/>
    <property type="match status" value="2"/>
</dbReference>
<feature type="transmembrane region" description="Helical" evidence="10">
    <location>
        <begin position="431"/>
        <end position="453"/>
    </location>
</feature>
<dbReference type="FunFam" id="3.40.50.300:FF:000335">
    <property type="entry name" value="ATP binding cassette subfamily A member 5"/>
    <property type="match status" value="1"/>
</dbReference>
<dbReference type="GO" id="GO:0140359">
    <property type="term" value="F:ABC-type transporter activity"/>
    <property type="evidence" value="ECO:0007669"/>
    <property type="project" value="InterPro"/>
</dbReference>
<keyword evidence="3" id="KW-0813">Transport</keyword>
<feature type="transmembrane region" description="Helical" evidence="10">
    <location>
        <begin position="1126"/>
        <end position="1145"/>
    </location>
</feature>
<protein>
    <submittedName>
        <fullName evidence="12">ABC transporter</fullName>
    </submittedName>
</protein>
<accession>A0AAN6W8H0</accession>
<evidence type="ECO:0000256" key="9">
    <source>
        <dbReference type="ARBA" id="ARBA00023136"/>
    </source>
</evidence>
<dbReference type="Proteomes" id="UP001302321">
    <property type="component" value="Unassembled WGS sequence"/>
</dbReference>
<feature type="transmembrane region" description="Helical" evidence="10">
    <location>
        <begin position="841"/>
        <end position="863"/>
    </location>
</feature>
<dbReference type="InterPro" id="IPR026082">
    <property type="entry name" value="ABCA"/>
</dbReference>
<proteinExistence type="inferred from homology"/>
<evidence type="ECO:0000256" key="1">
    <source>
        <dbReference type="ARBA" id="ARBA00004141"/>
    </source>
</evidence>
<dbReference type="PROSITE" id="PS00211">
    <property type="entry name" value="ABC_TRANSPORTER_1"/>
    <property type="match status" value="2"/>
</dbReference>
<feature type="transmembrane region" description="Helical" evidence="10">
    <location>
        <begin position="238"/>
        <end position="259"/>
    </location>
</feature>
<dbReference type="PANTHER" id="PTHR19229">
    <property type="entry name" value="ATP-BINDING CASSETTE TRANSPORTER SUBFAMILY A ABCA"/>
    <property type="match status" value="1"/>
</dbReference>
<organism evidence="12 13">
    <name type="scientific">Triangularia setosa</name>
    <dbReference type="NCBI Taxonomy" id="2587417"/>
    <lineage>
        <taxon>Eukaryota</taxon>
        <taxon>Fungi</taxon>
        <taxon>Dikarya</taxon>
        <taxon>Ascomycota</taxon>
        <taxon>Pezizomycotina</taxon>
        <taxon>Sordariomycetes</taxon>
        <taxon>Sordariomycetidae</taxon>
        <taxon>Sordariales</taxon>
        <taxon>Podosporaceae</taxon>
        <taxon>Triangularia</taxon>
    </lineage>
</organism>
<feature type="transmembrane region" description="Helical" evidence="10">
    <location>
        <begin position="1157"/>
        <end position="1180"/>
    </location>
</feature>
<dbReference type="CDD" id="cd03263">
    <property type="entry name" value="ABC_subfamily_A"/>
    <property type="match status" value="2"/>
</dbReference>
<evidence type="ECO:0000256" key="6">
    <source>
        <dbReference type="ARBA" id="ARBA00022741"/>
    </source>
</evidence>
<feature type="transmembrane region" description="Helical" evidence="10">
    <location>
        <begin position="346"/>
        <end position="367"/>
    </location>
</feature>
<feature type="transmembrane region" description="Helical" evidence="10">
    <location>
        <begin position="321"/>
        <end position="340"/>
    </location>
</feature>
<dbReference type="Pfam" id="PF12698">
    <property type="entry name" value="ABC2_membrane_3"/>
    <property type="match status" value="1"/>
</dbReference>
<reference evidence="12" key="1">
    <citation type="journal article" date="2023" name="Mol. Phylogenet. Evol.">
        <title>Genome-scale phylogeny and comparative genomics of the fungal order Sordariales.</title>
        <authorList>
            <person name="Hensen N."/>
            <person name="Bonometti L."/>
            <person name="Westerberg I."/>
            <person name="Brannstrom I.O."/>
            <person name="Guillou S."/>
            <person name="Cros-Aarteil S."/>
            <person name="Calhoun S."/>
            <person name="Haridas S."/>
            <person name="Kuo A."/>
            <person name="Mondo S."/>
            <person name="Pangilinan J."/>
            <person name="Riley R."/>
            <person name="LaButti K."/>
            <person name="Andreopoulos B."/>
            <person name="Lipzen A."/>
            <person name="Chen C."/>
            <person name="Yan M."/>
            <person name="Daum C."/>
            <person name="Ng V."/>
            <person name="Clum A."/>
            <person name="Steindorff A."/>
            <person name="Ohm R.A."/>
            <person name="Martin F."/>
            <person name="Silar P."/>
            <person name="Natvig D.O."/>
            <person name="Lalanne C."/>
            <person name="Gautier V."/>
            <person name="Ament-Velasquez S.L."/>
            <person name="Kruys A."/>
            <person name="Hutchinson M.I."/>
            <person name="Powell A.J."/>
            <person name="Barry K."/>
            <person name="Miller A.N."/>
            <person name="Grigoriev I.V."/>
            <person name="Debuchy R."/>
            <person name="Gladieux P."/>
            <person name="Hiltunen Thoren M."/>
            <person name="Johannesson H."/>
        </authorList>
    </citation>
    <scope>NUCLEOTIDE SEQUENCE</scope>
    <source>
        <strain evidence="12">CBS 892.96</strain>
    </source>
</reference>
<dbReference type="Pfam" id="PF00005">
    <property type="entry name" value="ABC_tran"/>
    <property type="match status" value="2"/>
</dbReference>
<comment type="subcellular location">
    <subcellularLocation>
        <location evidence="1">Membrane</location>
        <topology evidence="1">Multi-pass membrane protein</topology>
    </subcellularLocation>
</comment>
<feature type="transmembrane region" description="Helical" evidence="10">
    <location>
        <begin position="1234"/>
        <end position="1258"/>
    </location>
</feature>
<evidence type="ECO:0000259" key="11">
    <source>
        <dbReference type="PROSITE" id="PS50893"/>
    </source>
</evidence>
<dbReference type="PANTHER" id="PTHR19229:SF36">
    <property type="entry name" value="ATP-BINDING CASSETTE SUB-FAMILY A MEMBER 2"/>
    <property type="match status" value="1"/>
</dbReference>
<comment type="caution">
    <text evidence="12">The sequence shown here is derived from an EMBL/GenBank/DDBJ whole genome shotgun (WGS) entry which is preliminary data.</text>
</comment>
<name>A0AAN6W8H0_9PEZI</name>
<feature type="transmembrane region" description="Helical" evidence="10">
    <location>
        <begin position="287"/>
        <end position="309"/>
    </location>
</feature>
<keyword evidence="9 10" id="KW-0472">Membrane</keyword>
<comment type="similarity">
    <text evidence="2">Belongs to the ABC transporter superfamily. ABCA family.</text>
</comment>
<evidence type="ECO:0000256" key="5">
    <source>
        <dbReference type="ARBA" id="ARBA00022737"/>
    </source>
</evidence>
<keyword evidence="5" id="KW-0677">Repeat</keyword>
<dbReference type="InterPro" id="IPR013525">
    <property type="entry name" value="ABC2_TM"/>
</dbReference>
<dbReference type="GO" id="GO:0016887">
    <property type="term" value="F:ATP hydrolysis activity"/>
    <property type="evidence" value="ECO:0007669"/>
    <property type="project" value="InterPro"/>
</dbReference>
<keyword evidence="7" id="KW-0067">ATP-binding</keyword>
<dbReference type="InterPro" id="IPR003439">
    <property type="entry name" value="ABC_transporter-like_ATP-bd"/>
</dbReference>
<dbReference type="GO" id="GO:0005524">
    <property type="term" value="F:ATP binding"/>
    <property type="evidence" value="ECO:0007669"/>
    <property type="project" value="UniProtKB-KW"/>
</dbReference>
<keyword evidence="13" id="KW-1185">Reference proteome</keyword>
<evidence type="ECO:0000256" key="4">
    <source>
        <dbReference type="ARBA" id="ARBA00022692"/>
    </source>
</evidence>
<keyword evidence="4 10" id="KW-0812">Transmembrane</keyword>
<reference evidence="12" key="2">
    <citation type="submission" date="2023-05" db="EMBL/GenBank/DDBJ databases">
        <authorList>
            <consortium name="Lawrence Berkeley National Laboratory"/>
            <person name="Steindorff A."/>
            <person name="Hensen N."/>
            <person name="Bonometti L."/>
            <person name="Westerberg I."/>
            <person name="Brannstrom I.O."/>
            <person name="Guillou S."/>
            <person name="Cros-Aarteil S."/>
            <person name="Calhoun S."/>
            <person name="Haridas S."/>
            <person name="Kuo A."/>
            <person name="Mondo S."/>
            <person name="Pangilinan J."/>
            <person name="Riley R."/>
            <person name="Labutti K."/>
            <person name="Andreopoulos B."/>
            <person name="Lipzen A."/>
            <person name="Chen C."/>
            <person name="Yanf M."/>
            <person name="Daum C."/>
            <person name="Ng V."/>
            <person name="Clum A."/>
            <person name="Ohm R."/>
            <person name="Martin F."/>
            <person name="Silar P."/>
            <person name="Natvig D."/>
            <person name="Lalanne C."/>
            <person name="Gautier V."/>
            <person name="Ament-Velasquez S.L."/>
            <person name="Kruys A."/>
            <person name="Hutchinson M.I."/>
            <person name="Powell A.J."/>
            <person name="Barry K."/>
            <person name="Miller A.N."/>
            <person name="Grigoriev I.V."/>
            <person name="Debuchy R."/>
            <person name="Gladieux P."/>
            <person name="Thoren M.H."/>
            <person name="Johannesson H."/>
        </authorList>
    </citation>
    <scope>NUCLEOTIDE SEQUENCE</scope>
    <source>
        <strain evidence="12">CBS 892.96</strain>
    </source>
</reference>
<feature type="domain" description="ABC transporter" evidence="11">
    <location>
        <begin position="1304"/>
        <end position="1537"/>
    </location>
</feature>
<evidence type="ECO:0000256" key="10">
    <source>
        <dbReference type="SAM" id="Phobius"/>
    </source>
</evidence>
<feature type="transmembrane region" description="Helical" evidence="10">
    <location>
        <begin position="1091"/>
        <end position="1114"/>
    </location>
</feature>
<evidence type="ECO:0000313" key="13">
    <source>
        <dbReference type="Proteomes" id="UP001302321"/>
    </source>
</evidence>
<feature type="domain" description="ABC transporter" evidence="11">
    <location>
        <begin position="479"/>
        <end position="712"/>
    </location>
</feature>
<feature type="transmembrane region" description="Helical" evidence="10">
    <location>
        <begin position="41"/>
        <end position="62"/>
    </location>
</feature>
<dbReference type="InterPro" id="IPR003593">
    <property type="entry name" value="AAA+_ATPase"/>
</dbReference>
<dbReference type="SUPFAM" id="SSF52540">
    <property type="entry name" value="P-loop containing nucleoside triphosphate hydrolases"/>
    <property type="match status" value="2"/>
</dbReference>
<feature type="transmembrane region" description="Helical" evidence="10">
    <location>
        <begin position="1050"/>
        <end position="1071"/>
    </location>
</feature>
<dbReference type="GO" id="GO:0016020">
    <property type="term" value="C:membrane"/>
    <property type="evidence" value="ECO:0007669"/>
    <property type="project" value="UniProtKB-SubCell"/>
</dbReference>
<feature type="transmembrane region" description="Helical" evidence="10">
    <location>
        <begin position="1192"/>
        <end position="1214"/>
    </location>
</feature>
<keyword evidence="6" id="KW-0547">Nucleotide-binding</keyword>
<evidence type="ECO:0000256" key="7">
    <source>
        <dbReference type="ARBA" id="ARBA00022840"/>
    </source>
</evidence>
<dbReference type="InterPro" id="IPR027417">
    <property type="entry name" value="P-loop_NTPase"/>
</dbReference>
<keyword evidence="8 10" id="KW-1133">Transmembrane helix</keyword>
<evidence type="ECO:0000256" key="3">
    <source>
        <dbReference type="ARBA" id="ARBA00022448"/>
    </source>
</evidence>
<dbReference type="EMBL" id="MU866234">
    <property type="protein sequence ID" value="KAK4175457.1"/>
    <property type="molecule type" value="Genomic_DNA"/>
</dbReference>
<evidence type="ECO:0000256" key="8">
    <source>
        <dbReference type="ARBA" id="ARBA00022989"/>
    </source>
</evidence>
<evidence type="ECO:0000256" key="2">
    <source>
        <dbReference type="ARBA" id="ARBA00008869"/>
    </source>
</evidence>
<dbReference type="InterPro" id="IPR017871">
    <property type="entry name" value="ABC_transporter-like_CS"/>
</dbReference>
<gene>
    <name evidence="12" type="ORF">QBC36DRAFT_291480</name>
</gene>
<dbReference type="SMART" id="SM00382">
    <property type="entry name" value="AAA"/>
    <property type="match status" value="2"/>
</dbReference>
<dbReference type="GO" id="GO:0005319">
    <property type="term" value="F:lipid transporter activity"/>
    <property type="evidence" value="ECO:0007669"/>
    <property type="project" value="TreeGrafter"/>
</dbReference>